<organism evidence="7 8">
    <name type="scientific">Actinocrispum wychmicini</name>
    <dbReference type="NCBI Taxonomy" id="1213861"/>
    <lineage>
        <taxon>Bacteria</taxon>
        <taxon>Bacillati</taxon>
        <taxon>Actinomycetota</taxon>
        <taxon>Actinomycetes</taxon>
        <taxon>Pseudonocardiales</taxon>
        <taxon>Pseudonocardiaceae</taxon>
        <taxon>Actinocrispum</taxon>
    </lineage>
</organism>
<keyword evidence="1" id="KW-0678">Repressor</keyword>
<dbReference type="PANTHER" id="PTHR30055">
    <property type="entry name" value="HTH-TYPE TRANSCRIPTIONAL REGULATOR RUTR"/>
    <property type="match status" value="1"/>
</dbReference>
<dbReference type="InterPro" id="IPR036271">
    <property type="entry name" value="Tet_transcr_reg_TetR-rel_C_sf"/>
</dbReference>
<feature type="domain" description="HTH tetR-type" evidence="6">
    <location>
        <begin position="13"/>
        <end position="73"/>
    </location>
</feature>
<dbReference type="Proteomes" id="UP000295680">
    <property type="component" value="Unassembled WGS sequence"/>
</dbReference>
<evidence type="ECO:0000256" key="2">
    <source>
        <dbReference type="ARBA" id="ARBA00023015"/>
    </source>
</evidence>
<accession>A0A4R2JKR3</accession>
<proteinExistence type="predicted"/>
<dbReference type="InterPro" id="IPR001647">
    <property type="entry name" value="HTH_TetR"/>
</dbReference>
<keyword evidence="8" id="KW-1185">Reference proteome</keyword>
<evidence type="ECO:0000259" key="6">
    <source>
        <dbReference type="PROSITE" id="PS50977"/>
    </source>
</evidence>
<reference evidence="7 8" key="1">
    <citation type="submission" date="2019-03" db="EMBL/GenBank/DDBJ databases">
        <title>Genomic Encyclopedia of Type Strains, Phase IV (KMG-IV): sequencing the most valuable type-strain genomes for metagenomic binning, comparative biology and taxonomic classification.</title>
        <authorList>
            <person name="Goeker M."/>
        </authorList>
    </citation>
    <scope>NUCLEOTIDE SEQUENCE [LARGE SCALE GENOMIC DNA]</scope>
    <source>
        <strain evidence="7 8">DSM 45934</strain>
    </source>
</reference>
<dbReference type="PANTHER" id="PTHR30055:SF226">
    <property type="entry name" value="HTH-TYPE TRANSCRIPTIONAL REGULATOR PKSA"/>
    <property type="match status" value="1"/>
</dbReference>
<evidence type="ECO:0000256" key="5">
    <source>
        <dbReference type="PROSITE-ProRule" id="PRU00335"/>
    </source>
</evidence>
<evidence type="ECO:0000256" key="4">
    <source>
        <dbReference type="ARBA" id="ARBA00023163"/>
    </source>
</evidence>
<dbReference type="GO" id="GO:0000976">
    <property type="term" value="F:transcription cis-regulatory region binding"/>
    <property type="evidence" value="ECO:0007669"/>
    <property type="project" value="TreeGrafter"/>
</dbReference>
<feature type="DNA-binding region" description="H-T-H motif" evidence="5">
    <location>
        <begin position="36"/>
        <end position="55"/>
    </location>
</feature>
<dbReference type="AlphaFoldDB" id="A0A4R2JKR3"/>
<dbReference type="EMBL" id="SLWS01000008">
    <property type="protein sequence ID" value="TCO54765.1"/>
    <property type="molecule type" value="Genomic_DNA"/>
</dbReference>
<comment type="caution">
    <text evidence="7">The sequence shown here is derived from an EMBL/GenBank/DDBJ whole genome shotgun (WGS) entry which is preliminary data.</text>
</comment>
<keyword evidence="3 5" id="KW-0238">DNA-binding</keyword>
<dbReference type="Gene3D" id="1.10.357.10">
    <property type="entry name" value="Tetracycline Repressor, domain 2"/>
    <property type="match status" value="1"/>
</dbReference>
<dbReference type="SUPFAM" id="SSF48498">
    <property type="entry name" value="Tetracyclin repressor-like, C-terminal domain"/>
    <property type="match status" value="1"/>
</dbReference>
<dbReference type="PROSITE" id="PS50977">
    <property type="entry name" value="HTH_TETR_2"/>
    <property type="match status" value="1"/>
</dbReference>
<sequence length="195" mass="21186">MPGAPRGPYAKTAAQRDRILDAAMQVFARSGGRGASLREVAERVGMSEAGVLHHFGSKRELLLAVLDRYDRQEAAIDHPDTLPGNAAYARDLLTRGADKPGLFRLLITLAAEATDPDHPAHQYFVDRYARTADTFAASLRSAVNGRTDVDIEALAHLVIAVLDGLQLQKLLNDDVDVLRSFDLLTQALINTYAAP</sequence>
<dbReference type="GO" id="GO:0003700">
    <property type="term" value="F:DNA-binding transcription factor activity"/>
    <property type="evidence" value="ECO:0007669"/>
    <property type="project" value="TreeGrafter"/>
</dbReference>
<evidence type="ECO:0000256" key="1">
    <source>
        <dbReference type="ARBA" id="ARBA00022491"/>
    </source>
</evidence>
<dbReference type="RefSeq" id="WP_132122564.1">
    <property type="nucleotide sequence ID" value="NZ_SLWS01000008.1"/>
</dbReference>
<evidence type="ECO:0000313" key="7">
    <source>
        <dbReference type="EMBL" id="TCO54765.1"/>
    </source>
</evidence>
<keyword evidence="4" id="KW-0804">Transcription</keyword>
<keyword evidence="2" id="KW-0805">Transcription regulation</keyword>
<gene>
    <name evidence="7" type="ORF">EV192_10853</name>
</gene>
<name>A0A4R2JKR3_9PSEU</name>
<dbReference type="OrthoDB" id="7505659at2"/>
<dbReference type="Pfam" id="PF13977">
    <property type="entry name" value="TetR_C_6"/>
    <property type="match status" value="1"/>
</dbReference>
<evidence type="ECO:0000256" key="3">
    <source>
        <dbReference type="ARBA" id="ARBA00023125"/>
    </source>
</evidence>
<dbReference type="InterPro" id="IPR009057">
    <property type="entry name" value="Homeodomain-like_sf"/>
</dbReference>
<dbReference type="InterPro" id="IPR050109">
    <property type="entry name" value="HTH-type_TetR-like_transc_reg"/>
</dbReference>
<dbReference type="PRINTS" id="PR00455">
    <property type="entry name" value="HTHTETR"/>
</dbReference>
<evidence type="ECO:0000313" key="8">
    <source>
        <dbReference type="Proteomes" id="UP000295680"/>
    </source>
</evidence>
<dbReference type="SUPFAM" id="SSF46689">
    <property type="entry name" value="Homeodomain-like"/>
    <property type="match status" value="1"/>
</dbReference>
<dbReference type="InterPro" id="IPR039538">
    <property type="entry name" value="BetI_C"/>
</dbReference>
<protein>
    <submittedName>
        <fullName evidence="7">TetR family transcriptional regulator</fullName>
    </submittedName>
</protein>
<dbReference type="Pfam" id="PF00440">
    <property type="entry name" value="TetR_N"/>
    <property type="match status" value="1"/>
</dbReference>